<evidence type="ECO:0000259" key="22">
    <source>
        <dbReference type="PROSITE" id="PS50873"/>
    </source>
</evidence>
<dbReference type="OrthoDB" id="2113341at2759"/>
<dbReference type="PANTHER" id="PTHR31235">
    <property type="entry name" value="PEROXIDASE 25-RELATED"/>
    <property type="match status" value="1"/>
</dbReference>
<comment type="cofactor">
    <cofactor evidence="18 21">
        <name>heme b</name>
        <dbReference type="ChEBI" id="CHEBI:60344"/>
    </cofactor>
    <text evidence="18 21">Binds 1 heme b (iron(II)-protoporphyrin IX) group per subunit.</text>
</comment>
<dbReference type="GO" id="GO:0046872">
    <property type="term" value="F:metal ion binding"/>
    <property type="evidence" value="ECO:0007669"/>
    <property type="project" value="UniProtKB-UniRule"/>
</dbReference>
<feature type="binding site" evidence="17">
    <location>
        <position position="161"/>
    </location>
    <ligand>
        <name>substrate</name>
    </ligand>
</feature>
<dbReference type="EC" id="1.11.1.7" evidence="5 21"/>
<feature type="binding site" evidence="18">
    <location>
        <position position="88"/>
    </location>
    <ligand>
        <name>Ca(2+)</name>
        <dbReference type="ChEBI" id="CHEBI:29108"/>
        <label>1</label>
    </ligand>
</feature>
<sequence>MAAPEMAALLLLSFTVILLRSSSVRSQGLQIGFYDSYCPDAEDIVRSTVEQYYDRDATIAPGLLRLHFHDCFVQGCDASVLISGSSSERSAPQNFGLRGFEVIDDAKSQLEAVCPGVVSCADILALAARDAVDLTGGPSWSVPLGRRDGRLSSASGANALPSPADPVSVQRKKFADQGLTDHDLVTLVGAHTIGQTDCQFFSYRLYNFTATGNADPTISQASLAQLRALCPPPSGGDPAGRRVALDQGSPGAFDVSFFKNVRDGGAVLESDQRLWSDAATQGVVQKYAGNVRGLFGLRFGYELPKAMVRMSSIGVKTGGQGEIRRRCSRVN</sequence>
<evidence type="ECO:0000256" key="6">
    <source>
        <dbReference type="ARBA" id="ARBA00022525"/>
    </source>
</evidence>
<reference evidence="23" key="2">
    <citation type="submission" date="2020-10" db="EMBL/GenBank/DDBJ databases">
        <authorList>
            <person name="Cooper E.A."/>
            <person name="Brenton Z.W."/>
            <person name="Flinn B.S."/>
            <person name="Jenkins J."/>
            <person name="Shu S."/>
            <person name="Flowers D."/>
            <person name="Luo F."/>
            <person name="Wang Y."/>
            <person name="Xia P."/>
            <person name="Barry K."/>
            <person name="Daum C."/>
            <person name="Lipzen A."/>
            <person name="Yoshinaga Y."/>
            <person name="Schmutz J."/>
            <person name="Saski C."/>
            <person name="Vermerris W."/>
            <person name="Kresovich S."/>
        </authorList>
    </citation>
    <scope>NUCLEOTIDE SEQUENCE</scope>
</reference>
<dbReference type="CDD" id="cd00693">
    <property type="entry name" value="secretory_peroxidase"/>
    <property type="match status" value="1"/>
</dbReference>
<feature type="binding site" evidence="18">
    <location>
        <position position="246"/>
    </location>
    <ligand>
        <name>Ca(2+)</name>
        <dbReference type="ChEBI" id="CHEBI:29108"/>
        <label>2</label>
    </ligand>
</feature>
<feature type="binding site" description="axial binding residue" evidence="18">
    <location>
        <position position="191"/>
    </location>
    <ligand>
        <name>heme b</name>
        <dbReference type="ChEBI" id="CHEBI:60344"/>
    </ligand>
    <ligandPart>
        <name>Fe</name>
        <dbReference type="ChEBI" id="CHEBI:18248"/>
    </ligandPart>
</feature>
<evidence type="ECO:0000256" key="1">
    <source>
        <dbReference type="ARBA" id="ARBA00000189"/>
    </source>
</evidence>
<dbReference type="PROSITE" id="PS00436">
    <property type="entry name" value="PEROXIDASE_2"/>
    <property type="match status" value="1"/>
</dbReference>
<dbReference type="OMA" id="MIKMSGI"/>
<name>A0A921UMA5_SORBI</name>
<evidence type="ECO:0000256" key="8">
    <source>
        <dbReference type="ARBA" id="ARBA00022617"/>
    </source>
</evidence>
<accession>A0A921UMA5</accession>
<evidence type="ECO:0000256" key="11">
    <source>
        <dbReference type="ARBA" id="ARBA00022837"/>
    </source>
</evidence>
<feature type="binding site" evidence="18">
    <location>
        <position position="73"/>
    </location>
    <ligand>
        <name>Ca(2+)</name>
        <dbReference type="ChEBI" id="CHEBI:29108"/>
        <label>1</label>
    </ligand>
</feature>
<evidence type="ECO:0000256" key="19">
    <source>
        <dbReference type="PIRSR" id="PIRSR600823-4"/>
    </source>
</evidence>
<dbReference type="GO" id="GO:0042744">
    <property type="term" value="P:hydrogen peroxide catabolic process"/>
    <property type="evidence" value="ECO:0007669"/>
    <property type="project" value="UniProtKB-KW"/>
</dbReference>
<feature type="disulfide bond" evidence="20">
    <location>
        <begin position="120"/>
        <end position="327"/>
    </location>
</feature>
<dbReference type="GO" id="GO:0005576">
    <property type="term" value="C:extracellular region"/>
    <property type="evidence" value="ECO:0007669"/>
    <property type="project" value="UniProtKB-SubCell"/>
</dbReference>
<keyword evidence="12 21" id="KW-0560">Oxidoreductase</keyword>
<feature type="disulfide bond" evidence="20">
    <location>
        <begin position="198"/>
        <end position="230"/>
    </location>
</feature>
<keyword evidence="11 18" id="KW-0106">Calcium</keyword>
<dbReference type="EMBL" id="CM027682">
    <property type="protein sequence ID" value="KAG0536320.1"/>
    <property type="molecule type" value="Genomic_DNA"/>
</dbReference>
<feature type="binding site" evidence="18">
    <location>
        <position position="79"/>
    </location>
    <ligand>
        <name>Ca(2+)</name>
        <dbReference type="ChEBI" id="CHEBI:29108"/>
        <label>1</label>
    </ligand>
</feature>
<dbReference type="InterPro" id="IPR002016">
    <property type="entry name" value="Haem_peroxidase"/>
</dbReference>
<evidence type="ECO:0000256" key="12">
    <source>
        <dbReference type="ARBA" id="ARBA00023002"/>
    </source>
</evidence>
<evidence type="ECO:0000256" key="2">
    <source>
        <dbReference type="ARBA" id="ARBA00002322"/>
    </source>
</evidence>
<feature type="binding site" evidence="18">
    <location>
        <position position="75"/>
    </location>
    <ligand>
        <name>Ca(2+)</name>
        <dbReference type="ChEBI" id="CHEBI:29108"/>
        <label>1</label>
    </ligand>
</feature>
<evidence type="ECO:0000256" key="16">
    <source>
        <dbReference type="PIRSR" id="PIRSR600823-1"/>
    </source>
</evidence>
<dbReference type="FunFam" id="1.10.520.10:FF:000008">
    <property type="entry name" value="Peroxidase"/>
    <property type="match status" value="1"/>
</dbReference>
<keyword evidence="14 20" id="KW-1015">Disulfide bond</keyword>
<evidence type="ECO:0000256" key="4">
    <source>
        <dbReference type="ARBA" id="ARBA00006873"/>
    </source>
</evidence>
<feature type="binding site" evidence="18">
    <location>
        <position position="77"/>
    </location>
    <ligand>
        <name>Ca(2+)</name>
        <dbReference type="ChEBI" id="CHEBI:29108"/>
        <label>1</label>
    </ligand>
</feature>
<dbReference type="PROSITE" id="PS50873">
    <property type="entry name" value="PEROXIDASE_4"/>
    <property type="match status" value="1"/>
</dbReference>
<comment type="cofactor">
    <cofactor evidence="18 21">
        <name>Ca(2+)</name>
        <dbReference type="ChEBI" id="CHEBI:29108"/>
    </cofactor>
    <text evidence="18 21">Binds 2 calcium ions per subunit.</text>
</comment>
<feature type="binding site" evidence="18">
    <location>
        <position position="192"/>
    </location>
    <ligand>
        <name>Ca(2+)</name>
        <dbReference type="ChEBI" id="CHEBI:29108"/>
        <label>2</label>
    </ligand>
</feature>
<dbReference type="Pfam" id="PF00141">
    <property type="entry name" value="peroxidase"/>
    <property type="match status" value="1"/>
</dbReference>
<evidence type="ECO:0000256" key="3">
    <source>
        <dbReference type="ARBA" id="ARBA00004613"/>
    </source>
</evidence>
<dbReference type="SUPFAM" id="SSF48113">
    <property type="entry name" value="Heme-dependent peroxidases"/>
    <property type="match status" value="1"/>
</dbReference>
<reference evidence="23" key="1">
    <citation type="journal article" date="2019" name="BMC Genomics">
        <title>A new reference genome for Sorghum bicolor reveals high levels of sequence similarity between sweet and grain genotypes: implications for the genetics of sugar metabolism.</title>
        <authorList>
            <person name="Cooper E.A."/>
            <person name="Brenton Z.W."/>
            <person name="Flinn B.S."/>
            <person name="Jenkins J."/>
            <person name="Shu S."/>
            <person name="Flowers D."/>
            <person name="Luo F."/>
            <person name="Wang Y."/>
            <person name="Xia P."/>
            <person name="Barry K."/>
            <person name="Daum C."/>
            <person name="Lipzen A."/>
            <person name="Yoshinaga Y."/>
            <person name="Schmutz J."/>
            <person name="Saski C."/>
            <person name="Vermerris W."/>
            <person name="Kresovich S."/>
        </authorList>
    </citation>
    <scope>NUCLEOTIDE SEQUENCE</scope>
</reference>
<evidence type="ECO:0000256" key="20">
    <source>
        <dbReference type="PIRSR" id="PIRSR600823-5"/>
    </source>
</evidence>
<dbReference type="Gene3D" id="1.10.520.10">
    <property type="match status" value="1"/>
</dbReference>
<keyword evidence="9 18" id="KW-0479">Metal-binding</keyword>
<dbReference type="PRINTS" id="PR00458">
    <property type="entry name" value="PEROXIDASE"/>
</dbReference>
<dbReference type="InterPro" id="IPR010255">
    <property type="entry name" value="Haem_peroxidase_sf"/>
</dbReference>
<feature type="binding site" evidence="18">
    <location>
        <position position="70"/>
    </location>
    <ligand>
        <name>Ca(2+)</name>
        <dbReference type="ChEBI" id="CHEBI:29108"/>
        <label>1</label>
    </ligand>
</feature>
<feature type="signal peptide" evidence="21">
    <location>
        <begin position="1"/>
        <end position="26"/>
    </location>
</feature>
<dbReference type="PROSITE" id="PS00435">
    <property type="entry name" value="PEROXIDASE_1"/>
    <property type="match status" value="1"/>
</dbReference>
<dbReference type="GO" id="GO:0020037">
    <property type="term" value="F:heme binding"/>
    <property type="evidence" value="ECO:0007669"/>
    <property type="project" value="UniProtKB-UniRule"/>
</dbReference>
<gene>
    <name evidence="23" type="ORF">BDA96_03G053500</name>
</gene>
<comment type="function">
    <text evidence="2">Removal of H(2)O(2), oxidation of toxic reductants, biosynthesis and degradation of lignin, suberization, auxin catabolism, response to environmental stresses such as wounding, pathogen attack and oxidative stress. These functions might be dependent on each isozyme/isoform in each plant tissue.</text>
</comment>
<feature type="disulfide bond" evidence="20">
    <location>
        <begin position="71"/>
        <end position="76"/>
    </location>
</feature>
<comment type="similarity">
    <text evidence="21">Belongs to the peroxidase family. Classical plant (class III) peroxidase subfamily.</text>
</comment>
<evidence type="ECO:0000256" key="9">
    <source>
        <dbReference type="ARBA" id="ARBA00022723"/>
    </source>
</evidence>
<keyword evidence="15 21" id="KW-0376">Hydrogen peroxide</keyword>
<dbReference type="GO" id="GO:0140825">
    <property type="term" value="F:lactoperoxidase activity"/>
    <property type="evidence" value="ECO:0007669"/>
    <property type="project" value="UniProtKB-EC"/>
</dbReference>
<keyword evidence="13 18" id="KW-0408">Iron</keyword>
<evidence type="ECO:0000256" key="14">
    <source>
        <dbReference type="ARBA" id="ARBA00023157"/>
    </source>
</evidence>
<proteinExistence type="inferred from homology"/>
<keyword evidence="10 21" id="KW-0732">Signal</keyword>
<comment type="caution">
    <text evidence="23">The sequence shown here is derived from an EMBL/GenBank/DDBJ whole genome shotgun (WGS) entry which is preliminary data.</text>
</comment>
<dbReference type="AlphaFoldDB" id="A0A921UMA5"/>
<evidence type="ECO:0000256" key="15">
    <source>
        <dbReference type="ARBA" id="ARBA00023324"/>
    </source>
</evidence>
<comment type="catalytic activity">
    <reaction evidence="1 21">
        <text>2 a phenolic donor + H2O2 = 2 a phenolic radical donor + 2 H2O</text>
        <dbReference type="Rhea" id="RHEA:56136"/>
        <dbReference type="ChEBI" id="CHEBI:15377"/>
        <dbReference type="ChEBI" id="CHEBI:16240"/>
        <dbReference type="ChEBI" id="CHEBI:139520"/>
        <dbReference type="ChEBI" id="CHEBI:139521"/>
        <dbReference type="EC" id="1.11.1.7"/>
    </reaction>
</comment>
<dbReference type="InterPro" id="IPR000823">
    <property type="entry name" value="Peroxidase_pln"/>
</dbReference>
<dbReference type="InterPro" id="IPR019793">
    <property type="entry name" value="Peroxidases_heam-ligand_BS"/>
</dbReference>
<dbReference type="GO" id="GO:0006979">
    <property type="term" value="P:response to oxidative stress"/>
    <property type="evidence" value="ECO:0007669"/>
    <property type="project" value="UniProtKB-UniRule"/>
</dbReference>
<dbReference type="FunFam" id="1.10.420.10:FF:000010">
    <property type="entry name" value="Peroxidase"/>
    <property type="match status" value="1"/>
</dbReference>
<dbReference type="InterPro" id="IPR019794">
    <property type="entry name" value="Peroxidases_AS"/>
</dbReference>
<organism evidence="23 24">
    <name type="scientific">Sorghum bicolor</name>
    <name type="common">Sorghum</name>
    <name type="synonym">Sorghum vulgare</name>
    <dbReference type="NCBI Taxonomy" id="4558"/>
    <lineage>
        <taxon>Eukaryota</taxon>
        <taxon>Viridiplantae</taxon>
        <taxon>Streptophyta</taxon>
        <taxon>Embryophyta</taxon>
        <taxon>Tracheophyta</taxon>
        <taxon>Spermatophyta</taxon>
        <taxon>Magnoliopsida</taxon>
        <taxon>Liliopsida</taxon>
        <taxon>Poales</taxon>
        <taxon>Poaceae</taxon>
        <taxon>PACMAD clade</taxon>
        <taxon>Panicoideae</taxon>
        <taxon>Andropogonodae</taxon>
        <taxon>Andropogoneae</taxon>
        <taxon>Sorghinae</taxon>
        <taxon>Sorghum</taxon>
    </lineage>
</organism>
<dbReference type="KEGG" id="sbi:8056546"/>
<evidence type="ECO:0000256" key="18">
    <source>
        <dbReference type="PIRSR" id="PIRSR600823-3"/>
    </source>
</evidence>
<evidence type="ECO:0000256" key="10">
    <source>
        <dbReference type="ARBA" id="ARBA00022729"/>
    </source>
</evidence>
<dbReference type="SMR" id="A0A921UMA5"/>
<evidence type="ECO:0000313" key="24">
    <source>
        <dbReference type="Proteomes" id="UP000807115"/>
    </source>
</evidence>
<feature type="active site" description="Proton acceptor" evidence="16">
    <location>
        <position position="69"/>
    </location>
</feature>
<feature type="chain" id="PRO_5038159323" description="Peroxidase" evidence="21">
    <location>
        <begin position="27"/>
        <end position="331"/>
    </location>
</feature>
<dbReference type="PRINTS" id="PR00461">
    <property type="entry name" value="PLPEROXIDASE"/>
</dbReference>
<evidence type="ECO:0000256" key="7">
    <source>
        <dbReference type="ARBA" id="ARBA00022559"/>
    </source>
</evidence>
<feature type="binding site" evidence="18">
    <location>
        <position position="254"/>
    </location>
    <ligand>
        <name>Ca(2+)</name>
        <dbReference type="ChEBI" id="CHEBI:29108"/>
        <label>2</label>
    </ligand>
</feature>
<dbReference type="Proteomes" id="UP000807115">
    <property type="component" value="Chromosome 3"/>
</dbReference>
<evidence type="ECO:0000313" key="23">
    <source>
        <dbReference type="EMBL" id="KAG0536320.1"/>
    </source>
</evidence>
<feature type="disulfide bond" evidence="20">
    <location>
        <begin position="38"/>
        <end position="114"/>
    </location>
</feature>
<keyword evidence="7 21" id="KW-0575">Peroxidase</keyword>
<feature type="site" description="Transition state stabilizer" evidence="19">
    <location>
        <position position="65"/>
    </location>
</feature>
<dbReference type="Gene3D" id="1.10.420.10">
    <property type="entry name" value="Peroxidase, domain 2"/>
    <property type="match status" value="1"/>
</dbReference>
<evidence type="ECO:0000256" key="17">
    <source>
        <dbReference type="PIRSR" id="PIRSR600823-2"/>
    </source>
</evidence>
<comment type="subcellular location">
    <subcellularLocation>
        <location evidence="3 21">Secreted</location>
    </subcellularLocation>
</comment>
<feature type="domain" description="Plant heme peroxidase family profile" evidence="22">
    <location>
        <begin position="28"/>
        <end position="331"/>
    </location>
</feature>
<dbReference type="Gramene" id="EES02383">
    <property type="protein sequence ID" value="EES02383"/>
    <property type="gene ID" value="SORBI_3003G050300"/>
</dbReference>
<keyword evidence="8 21" id="KW-0349">Heme</keyword>
<evidence type="ECO:0000256" key="13">
    <source>
        <dbReference type="ARBA" id="ARBA00023004"/>
    </source>
</evidence>
<evidence type="ECO:0000256" key="5">
    <source>
        <dbReference type="ARBA" id="ARBA00012313"/>
    </source>
</evidence>
<protein>
    <recommendedName>
        <fullName evidence="5 21">Peroxidase</fullName>
        <ecNumber evidence="5 21">1.11.1.7</ecNumber>
    </recommendedName>
</protein>
<dbReference type="InterPro" id="IPR033905">
    <property type="entry name" value="Secretory_peroxidase"/>
</dbReference>
<keyword evidence="6 21" id="KW-0964">Secreted</keyword>
<evidence type="ECO:0000256" key="21">
    <source>
        <dbReference type="RuleBase" id="RU362060"/>
    </source>
</evidence>
<comment type="similarity">
    <text evidence="4">Belongs to the peroxidase family. Ascorbate peroxidase subfamily.</text>
</comment>